<evidence type="ECO:0000313" key="2">
    <source>
        <dbReference type="EMBL" id="RRJ22560.1"/>
    </source>
</evidence>
<organism evidence="2 3">
    <name type="scientific">Rheinheimera mesophila</name>
    <dbReference type="NCBI Taxonomy" id="1547515"/>
    <lineage>
        <taxon>Bacteria</taxon>
        <taxon>Pseudomonadati</taxon>
        <taxon>Pseudomonadota</taxon>
        <taxon>Gammaproteobacteria</taxon>
        <taxon>Chromatiales</taxon>
        <taxon>Chromatiaceae</taxon>
        <taxon>Rheinheimera</taxon>
    </lineage>
</organism>
<sequence>MDKLVVASLVVLIFALSVFFGFKFLTLRKKASRSIEDLAIDKLSARAHHIVIEFLRVYEMKNDMRKVAELERCNKMLSDYGSSFKIEMEELLKQEMSEEQRKVVRIAKFN</sequence>
<protein>
    <submittedName>
        <fullName evidence="2">Uncharacterized protein</fullName>
    </submittedName>
</protein>
<reference evidence="2 3" key="1">
    <citation type="submission" date="2018-11" db="EMBL/GenBank/DDBJ databases">
        <title>Draft genome analysis of Rheinheimera mesophila isolated from an industrial waste site.</title>
        <authorList>
            <person name="Yu Q."/>
            <person name="Qi Y."/>
            <person name="Zhang H."/>
            <person name="Lu Y."/>
            <person name="Pu J."/>
        </authorList>
    </citation>
    <scope>NUCLEOTIDE SEQUENCE [LARGE SCALE GENOMIC DNA]</scope>
    <source>
        <strain evidence="2 3">IITR13</strain>
    </source>
</reference>
<dbReference type="EMBL" id="RRCF01000001">
    <property type="protein sequence ID" value="RRJ22560.1"/>
    <property type="molecule type" value="Genomic_DNA"/>
</dbReference>
<gene>
    <name evidence="2" type="ORF">EIK76_00290</name>
</gene>
<dbReference type="AlphaFoldDB" id="A0A3P3QPY3"/>
<feature type="transmembrane region" description="Helical" evidence="1">
    <location>
        <begin position="6"/>
        <end position="25"/>
    </location>
</feature>
<keyword evidence="1" id="KW-1133">Transmembrane helix</keyword>
<comment type="caution">
    <text evidence="2">The sequence shown here is derived from an EMBL/GenBank/DDBJ whole genome shotgun (WGS) entry which is preliminary data.</text>
</comment>
<evidence type="ECO:0000313" key="3">
    <source>
        <dbReference type="Proteomes" id="UP000276260"/>
    </source>
</evidence>
<keyword evidence="1" id="KW-0812">Transmembrane</keyword>
<keyword evidence="1" id="KW-0472">Membrane</keyword>
<dbReference type="Proteomes" id="UP000276260">
    <property type="component" value="Unassembled WGS sequence"/>
</dbReference>
<name>A0A3P3QPY3_9GAMM</name>
<keyword evidence="3" id="KW-1185">Reference proteome</keyword>
<proteinExistence type="predicted"/>
<evidence type="ECO:0000256" key="1">
    <source>
        <dbReference type="SAM" id="Phobius"/>
    </source>
</evidence>
<dbReference type="RefSeq" id="WP_046521152.1">
    <property type="nucleotide sequence ID" value="NZ_LAVS01000090.1"/>
</dbReference>
<accession>A0A3P3QPY3</accession>